<dbReference type="InterPro" id="IPR051504">
    <property type="entry name" value="Plant_metabolite_acyltrans"/>
</dbReference>
<dbReference type="STRING" id="1088818.A0A2I0BF55"/>
<dbReference type="EC" id="2.3.1.64" evidence="3"/>
<organism evidence="3 4">
    <name type="scientific">Apostasia shenzhenica</name>
    <dbReference type="NCBI Taxonomy" id="1088818"/>
    <lineage>
        <taxon>Eukaryota</taxon>
        <taxon>Viridiplantae</taxon>
        <taxon>Streptophyta</taxon>
        <taxon>Embryophyta</taxon>
        <taxon>Tracheophyta</taxon>
        <taxon>Spermatophyta</taxon>
        <taxon>Magnoliopsida</taxon>
        <taxon>Liliopsida</taxon>
        <taxon>Asparagales</taxon>
        <taxon>Orchidaceae</taxon>
        <taxon>Apostasioideae</taxon>
        <taxon>Apostasia</taxon>
    </lineage>
</organism>
<name>A0A2I0BF55_9ASPA</name>
<keyword evidence="2 3" id="KW-0012">Acyltransferase</keyword>
<sequence>MAIRIIEQIQVSPPLPSQPPIALSFLDTIWLVLPPIERLFFYDFPHPTSAFIDRHLPSLTAALSVTLRTFYPLAGIIRRSAGSADQVEIAYTEGDSVSLTVAEFAGSDIREFSGHHSREVDKLRLLINKSAIPNSSDGAAGWPAMSVQVTLFPNQGLCIGLAVHHSACDGSSSSRFVKSWAAACRSVNGGAIGEVSAVDPPPFLDRSIIVDTRGAGLKLLEQARRLAAERHEDQGRKEQPPLGPSLSSLICCTFVLSAAMIGKLKKRVLEATAEEEGNRKFHCSAFVVSCGYAWSCLVKARNPDGDAAVHFGFSVDWRPRMTPEIPSNYFGNCLGAGFAEAKTSEVLGSKGFVAAAAAIGRSIDSLPGMDVAESIVMAVDKYMELARKRPLSVAGSPRFRVYDTDFGWGRPAKVEVTSVGETDAMSLAESREDEGGIEIGMVLSKVQMEAFSAHFESGLMDL</sequence>
<dbReference type="GO" id="GO:0047634">
    <property type="term" value="F:agmatine N4-coumaroyltransferase activity"/>
    <property type="evidence" value="ECO:0007669"/>
    <property type="project" value="UniProtKB-EC"/>
</dbReference>
<evidence type="ECO:0000313" key="4">
    <source>
        <dbReference type="Proteomes" id="UP000236161"/>
    </source>
</evidence>
<reference evidence="3 4" key="1">
    <citation type="journal article" date="2017" name="Nature">
        <title>The Apostasia genome and the evolution of orchids.</title>
        <authorList>
            <person name="Zhang G.Q."/>
            <person name="Liu K.W."/>
            <person name="Li Z."/>
            <person name="Lohaus R."/>
            <person name="Hsiao Y.Y."/>
            <person name="Niu S.C."/>
            <person name="Wang J.Y."/>
            <person name="Lin Y.C."/>
            <person name="Xu Q."/>
            <person name="Chen L.J."/>
            <person name="Yoshida K."/>
            <person name="Fujiwara S."/>
            <person name="Wang Z.W."/>
            <person name="Zhang Y.Q."/>
            <person name="Mitsuda N."/>
            <person name="Wang M."/>
            <person name="Liu G.H."/>
            <person name="Pecoraro L."/>
            <person name="Huang H.X."/>
            <person name="Xiao X.J."/>
            <person name="Lin M."/>
            <person name="Wu X.Y."/>
            <person name="Wu W.L."/>
            <person name="Chen Y.Y."/>
            <person name="Chang S.B."/>
            <person name="Sakamoto S."/>
            <person name="Ohme-Takagi M."/>
            <person name="Yagi M."/>
            <person name="Zeng S.J."/>
            <person name="Shen C.Y."/>
            <person name="Yeh C.M."/>
            <person name="Luo Y.B."/>
            <person name="Tsai W.C."/>
            <person name="Van de Peer Y."/>
            <person name="Liu Z.J."/>
        </authorList>
    </citation>
    <scope>NUCLEOTIDE SEQUENCE [LARGE SCALE GENOMIC DNA]</scope>
    <source>
        <strain evidence="4">cv. Shenzhen</strain>
        <tissue evidence="3">Stem</tissue>
    </source>
</reference>
<gene>
    <name evidence="3" type="ORF">AXF42_Ash007131</name>
</gene>
<accession>A0A2I0BF55</accession>
<dbReference type="Pfam" id="PF02458">
    <property type="entry name" value="Transferase"/>
    <property type="match status" value="1"/>
</dbReference>
<proteinExistence type="predicted"/>
<dbReference type="Proteomes" id="UP000236161">
    <property type="component" value="Unassembled WGS sequence"/>
</dbReference>
<dbReference type="EMBL" id="KZ451886">
    <property type="protein sequence ID" value="PKA66433.1"/>
    <property type="molecule type" value="Genomic_DNA"/>
</dbReference>
<evidence type="ECO:0000313" key="3">
    <source>
        <dbReference type="EMBL" id="PKA66433.1"/>
    </source>
</evidence>
<dbReference type="EC" id="2.3.1.-" evidence="3"/>
<dbReference type="PANTHER" id="PTHR31625">
    <property type="match status" value="1"/>
</dbReference>
<dbReference type="OrthoDB" id="1862401at2759"/>
<evidence type="ECO:0000256" key="2">
    <source>
        <dbReference type="ARBA" id="ARBA00023315"/>
    </source>
</evidence>
<keyword evidence="4" id="KW-1185">Reference proteome</keyword>
<evidence type="ECO:0000256" key="1">
    <source>
        <dbReference type="ARBA" id="ARBA00022679"/>
    </source>
</evidence>
<dbReference type="SUPFAM" id="SSF52777">
    <property type="entry name" value="CoA-dependent acyltransferases"/>
    <property type="match status" value="2"/>
</dbReference>
<keyword evidence="1 3" id="KW-0808">Transferase</keyword>
<dbReference type="InterPro" id="IPR023213">
    <property type="entry name" value="CAT-like_dom_sf"/>
</dbReference>
<dbReference type="AlphaFoldDB" id="A0A2I0BF55"/>
<dbReference type="Gene3D" id="3.30.559.10">
    <property type="entry name" value="Chloramphenicol acetyltransferase-like domain"/>
    <property type="match status" value="2"/>
</dbReference>
<protein>
    <submittedName>
        <fullName evidence="3">Anthocyanin 5-aromatic acyltransferase</fullName>
        <ecNumber evidence="3">2.3.1.-</ecNumber>
        <ecNumber evidence="3">2.3.1.64</ecNumber>
    </submittedName>
</protein>